<dbReference type="EMBL" id="JBHUOP010000003">
    <property type="protein sequence ID" value="MFD2840672.1"/>
    <property type="molecule type" value="Genomic_DNA"/>
</dbReference>
<dbReference type="NCBIfam" id="NF033611">
    <property type="entry name" value="SAVED"/>
    <property type="match status" value="1"/>
</dbReference>
<name>A0ABW5XG89_9MICO</name>
<dbReference type="InterPro" id="IPR040836">
    <property type="entry name" value="SAVED"/>
</dbReference>
<dbReference type="Proteomes" id="UP001597391">
    <property type="component" value="Unassembled WGS sequence"/>
</dbReference>
<dbReference type="RefSeq" id="WP_377466546.1">
    <property type="nucleotide sequence ID" value="NZ_JBHUOP010000003.1"/>
</dbReference>
<dbReference type="SUPFAM" id="SSF52200">
    <property type="entry name" value="Toll/Interleukin receptor TIR domain"/>
    <property type="match status" value="1"/>
</dbReference>
<dbReference type="Pfam" id="PF13676">
    <property type="entry name" value="TIR_2"/>
    <property type="match status" value="1"/>
</dbReference>
<evidence type="ECO:0000313" key="3">
    <source>
        <dbReference type="EMBL" id="MFD2840672.1"/>
    </source>
</evidence>
<sequence>MSTGIDIFGPLFLSYRQNDGSEIVAQLAWTLRAAGIPVWRDKDDLPPGDTANRLEEAIDGGLSGATFVITEDIINSSIVRSIEAPKLIDLHRNDSRFQLLIANDVAKGSGSPDYSAPDKLLGRVKDDLKGVDQSATSMEGLLTITRKALTHRMVQHRAPVEKNGAFKLTIQTRNVGQVYDRTGAQLDIRVRRSHHEKLPDPAGLEDLRRTLGLLPDAITSTGAGVVQVGGGAHLSVAFTLGSALPSSRIGRLEVIDQRSDVWTSGPESTVPETPALLFDVTKHSKAISSYDRPRVAVYVDLLPIRSDAAFERYLEEYGDSLAAHGVIRSPRRGLLDPAHAGEIASEVAGLIRQISGDHTNARVDLLLAVPFGLAILIGRLSNTLRVRLFEWDDSDASTEHSGDPRPRYVPCLEVRAGSTAGPITSVLLQSCND</sequence>
<dbReference type="InterPro" id="IPR000157">
    <property type="entry name" value="TIR_dom"/>
</dbReference>
<evidence type="ECO:0000313" key="4">
    <source>
        <dbReference type="Proteomes" id="UP001597391"/>
    </source>
</evidence>
<reference evidence="4" key="1">
    <citation type="journal article" date="2019" name="Int. J. Syst. Evol. Microbiol.">
        <title>The Global Catalogue of Microorganisms (GCM) 10K type strain sequencing project: providing services to taxonomists for standard genome sequencing and annotation.</title>
        <authorList>
            <consortium name="The Broad Institute Genomics Platform"/>
            <consortium name="The Broad Institute Genome Sequencing Center for Infectious Disease"/>
            <person name="Wu L."/>
            <person name="Ma J."/>
        </authorList>
    </citation>
    <scope>NUCLEOTIDE SEQUENCE [LARGE SCALE GENOMIC DNA]</scope>
    <source>
        <strain evidence="4">KCTC 33576</strain>
    </source>
</reference>
<keyword evidence="4" id="KW-1185">Reference proteome</keyword>
<proteinExistence type="predicted"/>
<protein>
    <submittedName>
        <fullName evidence="3">SAVED domain-containing protein</fullName>
    </submittedName>
</protein>
<evidence type="ECO:0000259" key="2">
    <source>
        <dbReference type="Pfam" id="PF18145"/>
    </source>
</evidence>
<dbReference type="Pfam" id="PF18145">
    <property type="entry name" value="SAVED"/>
    <property type="match status" value="1"/>
</dbReference>
<dbReference type="Gene3D" id="3.40.50.10140">
    <property type="entry name" value="Toll/interleukin-1 receptor homology (TIR) domain"/>
    <property type="match status" value="1"/>
</dbReference>
<evidence type="ECO:0000259" key="1">
    <source>
        <dbReference type="Pfam" id="PF13676"/>
    </source>
</evidence>
<dbReference type="InterPro" id="IPR035897">
    <property type="entry name" value="Toll_tir_struct_dom_sf"/>
</dbReference>
<feature type="domain" description="SMODS-associated and fused to various effectors" evidence="2">
    <location>
        <begin position="223"/>
        <end position="395"/>
    </location>
</feature>
<accession>A0ABW5XG89</accession>
<organism evidence="3 4">
    <name type="scientific">Populibacterium corticicola</name>
    <dbReference type="NCBI Taxonomy" id="1812826"/>
    <lineage>
        <taxon>Bacteria</taxon>
        <taxon>Bacillati</taxon>
        <taxon>Actinomycetota</taxon>
        <taxon>Actinomycetes</taxon>
        <taxon>Micrococcales</taxon>
        <taxon>Jonesiaceae</taxon>
        <taxon>Populibacterium</taxon>
    </lineage>
</organism>
<feature type="domain" description="TIR" evidence="1">
    <location>
        <begin position="12"/>
        <end position="69"/>
    </location>
</feature>
<comment type="caution">
    <text evidence="3">The sequence shown here is derived from an EMBL/GenBank/DDBJ whole genome shotgun (WGS) entry which is preliminary data.</text>
</comment>
<gene>
    <name evidence="3" type="ORF">ACFSYH_08825</name>
</gene>